<dbReference type="Gene3D" id="3.90.1680.10">
    <property type="entry name" value="SOS response associated peptidase-like"/>
    <property type="match status" value="1"/>
</dbReference>
<dbReference type="GO" id="GO:0006508">
    <property type="term" value="P:proteolysis"/>
    <property type="evidence" value="ECO:0007669"/>
    <property type="project" value="UniProtKB-KW"/>
</dbReference>
<dbReference type="GO" id="GO:0016829">
    <property type="term" value="F:lyase activity"/>
    <property type="evidence" value="ECO:0007669"/>
    <property type="project" value="UniProtKB-KW"/>
</dbReference>
<keyword evidence="3" id="KW-0227">DNA damage</keyword>
<dbReference type="PANTHER" id="PTHR13604">
    <property type="entry name" value="DC12-RELATED"/>
    <property type="match status" value="1"/>
</dbReference>
<name>A0AAE8NNW1_BURCE</name>
<protein>
    <recommendedName>
        <fullName evidence="8">Abasic site processing protein</fullName>
        <ecNumber evidence="8">3.4.-.-</ecNumber>
    </recommendedName>
</protein>
<evidence type="ECO:0000256" key="2">
    <source>
        <dbReference type="ARBA" id="ARBA00022670"/>
    </source>
</evidence>
<dbReference type="InterPro" id="IPR003738">
    <property type="entry name" value="SRAP"/>
</dbReference>
<dbReference type="EC" id="3.4.-.-" evidence="8"/>
<dbReference type="EMBL" id="UARD01000060">
    <property type="protein sequence ID" value="SQA62014.1"/>
    <property type="molecule type" value="Genomic_DNA"/>
</dbReference>
<comment type="caution">
    <text evidence="9">The sequence shown here is derived from an EMBL/GenBank/DDBJ whole genome shotgun (WGS) entry which is preliminary data.</text>
</comment>
<organism evidence="9 10">
    <name type="scientific">Burkholderia cepacia</name>
    <name type="common">Pseudomonas cepacia</name>
    <dbReference type="NCBI Taxonomy" id="292"/>
    <lineage>
        <taxon>Bacteria</taxon>
        <taxon>Pseudomonadati</taxon>
        <taxon>Pseudomonadota</taxon>
        <taxon>Betaproteobacteria</taxon>
        <taxon>Burkholderiales</taxon>
        <taxon>Burkholderiaceae</taxon>
        <taxon>Burkholderia</taxon>
        <taxon>Burkholderia cepacia complex</taxon>
    </lineage>
</organism>
<comment type="similarity">
    <text evidence="1 8">Belongs to the SOS response-associated peptidase family.</text>
</comment>
<evidence type="ECO:0000256" key="3">
    <source>
        <dbReference type="ARBA" id="ARBA00022763"/>
    </source>
</evidence>
<evidence type="ECO:0000256" key="5">
    <source>
        <dbReference type="ARBA" id="ARBA00023124"/>
    </source>
</evidence>
<sequence>MGTSSLNNWGRAVCTNYKAPDEDPGINELRIGIGDLYRRDPWEPDVYPDYAAPIAWSDGDGLGVVKAVFGFWPKFMQPERVDDNGKKRRKLDTVNARSETVGESRLYGKAWRAGQRCLIPVRWIYEPCYETGRNVWQRIGLTDWQPYCVAGIWRRYEDEDGRSLIGMTMMTVNADGHAVMGRMHKPGDEKRSIVILRSDDWEEWLTAPNVEAARALPQLYPAEEMRAEPK</sequence>
<dbReference type="AlphaFoldDB" id="A0AAE8NNW1"/>
<keyword evidence="5" id="KW-0190">Covalent protein-DNA linkage</keyword>
<dbReference type="GO" id="GO:0008233">
    <property type="term" value="F:peptidase activity"/>
    <property type="evidence" value="ECO:0007669"/>
    <property type="project" value="UniProtKB-KW"/>
</dbReference>
<evidence type="ECO:0000313" key="10">
    <source>
        <dbReference type="Proteomes" id="UP000250416"/>
    </source>
</evidence>
<accession>A0AAE8NNW1</accession>
<evidence type="ECO:0000256" key="8">
    <source>
        <dbReference type="RuleBase" id="RU364100"/>
    </source>
</evidence>
<proteinExistence type="inferred from homology"/>
<keyword evidence="6" id="KW-0238">DNA-binding</keyword>
<dbReference type="SUPFAM" id="SSF143081">
    <property type="entry name" value="BB1717-like"/>
    <property type="match status" value="1"/>
</dbReference>
<evidence type="ECO:0000256" key="4">
    <source>
        <dbReference type="ARBA" id="ARBA00022801"/>
    </source>
</evidence>
<evidence type="ECO:0000313" key="9">
    <source>
        <dbReference type="EMBL" id="SQA62014.1"/>
    </source>
</evidence>
<evidence type="ECO:0000256" key="7">
    <source>
        <dbReference type="ARBA" id="ARBA00023239"/>
    </source>
</evidence>
<reference evidence="9 10" key="1">
    <citation type="submission" date="2018-06" db="EMBL/GenBank/DDBJ databases">
        <authorList>
            <consortium name="Pathogen Informatics"/>
            <person name="Doyle S."/>
        </authorList>
    </citation>
    <scope>NUCLEOTIDE SEQUENCE [LARGE SCALE GENOMIC DNA]</scope>
    <source>
        <strain evidence="9 10">NCTC10661</strain>
    </source>
</reference>
<dbReference type="PANTHER" id="PTHR13604:SF0">
    <property type="entry name" value="ABASIC SITE PROCESSING PROTEIN HMCES"/>
    <property type="match status" value="1"/>
</dbReference>
<evidence type="ECO:0000256" key="1">
    <source>
        <dbReference type="ARBA" id="ARBA00008136"/>
    </source>
</evidence>
<dbReference type="InterPro" id="IPR036590">
    <property type="entry name" value="SRAP-like"/>
</dbReference>
<keyword evidence="7" id="KW-0456">Lyase</keyword>
<gene>
    <name evidence="9" type="ORF">NCTC10661_07576</name>
</gene>
<evidence type="ECO:0000256" key="6">
    <source>
        <dbReference type="ARBA" id="ARBA00023125"/>
    </source>
</evidence>
<dbReference type="GO" id="GO:0003697">
    <property type="term" value="F:single-stranded DNA binding"/>
    <property type="evidence" value="ECO:0007669"/>
    <property type="project" value="InterPro"/>
</dbReference>
<keyword evidence="2 8" id="KW-0645">Protease</keyword>
<dbReference type="GO" id="GO:0106300">
    <property type="term" value="P:protein-DNA covalent cross-linking repair"/>
    <property type="evidence" value="ECO:0007669"/>
    <property type="project" value="InterPro"/>
</dbReference>
<dbReference type="Pfam" id="PF02586">
    <property type="entry name" value="SRAP"/>
    <property type="match status" value="1"/>
</dbReference>
<keyword evidence="4 8" id="KW-0378">Hydrolase</keyword>
<dbReference type="Proteomes" id="UP000250416">
    <property type="component" value="Unassembled WGS sequence"/>
</dbReference>